<evidence type="ECO:0000313" key="10">
    <source>
        <dbReference type="EMBL" id="SFH96487.1"/>
    </source>
</evidence>
<evidence type="ECO:0000256" key="5">
    <source>
        <dbReference type="ARBA" id="ARBA00022837"/>
    </source>
</evidence>
<dbReference type="GO" id="GO:0046872">
    <property type="term" value="F:metal ion binding"/>
    <property type="evidence" value="ECO:0007669"/>
    <property type="project" value="UniProtKB-KW"/>
</dbReference>
<keyword evidence="4" id="KW-0479">Metal-binding</keyword>
<feature type="chain" id="PRO_5017226623" evidence="8">
    <location>
        <begin position="30"/>
        <end position="1266"/>
    </location>
</feature>
<name>A0A1I3EBX8_9PSED</name>
<evidence type="ECO:0000256" key="7">
    <source>
        <dbReference type="SAM" id="MobiDB-lite"/>
    </source>
</evidence>
<evidence type="ECO:0000256" key="8">
    <source>
        <dbReference type="SAM" id="SignalP"/>
    </source>
</evidence>
<dbReference type="InterPro" id="IPR011047">
    <property type="entry name" value="Quinoprotein_ADH-like_sf"/>
</dbReference>
<gene>
    <name evidence="10" type="ORF">SAMN05216206_0905</name>
</gene>
<dbReference type="Proteomes" id="UP000243606">
    <property type="component" value="Unassembled WGS sequence"/>
</dbReference>
<sequence>MKTSLYSLRSLAFCCASSSLLLAALDVQAAISQSPLSLTVGVPPNLILTLDDSGSMDRAYVPDSIPGGSSTRRYKSAHYNPMYYNPTTTYQIPPKFNLDGTPAADLSTSFNKALLNGFNTSRGSIDLSDSYRPASTYDVTSTSQSNANNPEPEFYLSTIYNRTLSNGQSSELISANSVDFRINRISNSNCTVTIEKPQNYPEINCSRSGSTSTTYTLSISNKRTSNVPAYYYVYDDTLSNCPTDISTRIENDNCYRKVDVSSTSGQLRSTDTASGTDERKNFAIWYSFYRTRSLATISAASIAFADLASSTRITWQGLTTCTDLNSANKCLGKDNRFREYNSAQRGKLFDWMQSMAFPSNTPLRAALDRAGKFLKNNASPAWDKFPNESGNTTKNKYACRPSYHILMTDGVWNSSNGSPTDSKSDTSNFNFPDGVNYSGARKPYSDATDNTLADIAFHYWATDLNSDLENNLKPYYKDKSGTDTDKYWNPQNNPATWQNMANFTIGLGLTASLNQDGLEWNSTDGSFASPGYKNISTGTRNWPKAQSDSANNVYDLWHAAINSRGDFFSADSPESVVQAFADIMSRIADRKSTAAKPAINSGQVVVDENDPNNSKLVTSSYQTSYASDENWLGNLVRTNKEWTELPAGSGKFELALKEKWSAKDKMPAADARNIKIKSTGSGGLQSFTWANSGNKDTSGTLANLLSKDPENGNTTDSKGEARLNYLRGVRTGEGATFRTRSGILGDLLASSPAVVSGGRYLTGVANRLEGNDTYTTFKESLATRSSRVYVGGNDGMLHGFNAETGVEEFAFIPSAVFPKLNKLTGKNYSHEFYVDGSPVVADIYDGSKWRTILVGTLRAGGKSIFALDITTPGSEKLLWEFDDSKITTSNAVKMGNSFSQPTIARLHNGRWAVVFGNGYEASNHTNGKAALFIVDAVEGTLERSLEVTGTNGNANGLSTPRLADNNGDSVADYAYAGDLQGNLWRFDLLPSTRDADNPLARSKPETRGSISDYAVAYGGKPMFTAVASNTAETPQPITAAPALVRHPTGVGHLVIFATGKYFEDTDKDGNKNIAQTVYGIWDEKSRGEKAGTTSALGITRAKLVEQTIGSQVTATDSKARNTAARIISQNAIAWDEKKGWLLDLKQGGTLDGEMVIEPMITIGQSVYFQSLVPNDDPCADGASNWTYGLNAFTGGKTPYNAFDMQQVKPDGTTAIVSAIKQDGEGGLTVTDTPDGLEICTGQGCEGIKPPPNINARNSWRRIEETE</sequence>
<keyword evidence="8" id="KW-0732">Signal</keyword>
<dbReference type="AlphaFoldDB" id="A0A1I3EBX8"/>
<dbReference type="STRING" id="425504.SAMN05216206_0905"/>
<keyword evidence="3" id="KW-1029">Fimbrium biogenesis</keyword>
<evidence type="ECO:0000256" key="3">
    <source>
        <dbReference type="ARBA" id="ARBA00022558"/>
    </source>
</evidence>
<dbReference type="GO" id="GO:0009289">
    <property type="term" value="C:pilus"/>
    <property type="evidence" value="ECO:0007669"/>
    <property type="project" value="UniProtKB-SubCell"/>
</dbReference>
<dbReference type="Pfam" id="PF05567">
    <property type="entry name" value="T4P_PilY1"/>
    <property type="match status" value="1"/>
</dbReference>
<keyword evidence="11" id="KW-1185">Reference proteome</keyword>
<dbReference type="EMBL" id="FOQL01000001">
    <property type="protein sequence ID" value="SFH96487.1"/>
    <property type="molecule type" value="Genomic_DNA"/>
</dbReference>
<comment type="similarity">
    <text evidence="2">Belongs to the PilY1 family.</text>
</comment>
<proteinExistence type="inferred from homology"/>
<accession>A0A1I3EBX8</accession>
<organism evidence="10 11">
    <name type="scientific">Pseudomonas guineae</name>
    <dbReference type="NCBI Taxonomy" id="425504"/>
    <lineage>
        <taxon>Bacteria</taxon>
        <taxon>Pseudomonadati</taxon>
        <taxon>Pseudomonadota</taxon>
        <taxon>Gammaproteobacteria</taxon>
        <taxon>Pseudomonadales</taxon>
        <taxon>Pseudomonadaceae</taxon>
        <taxon>Pseudomonas</taxon>
    </lineage>
</organism>
<keyword evidence="5" id="KW-0106">Calcium</keyword>
<reference evidence="11" key="1">
    <citation type="submission" date="2016-10" db="EMBL/GenBank/DDBJ databases">
        <authorList>
            <person name="Varghese N."/>
            <person name="Submissions S."/>
        </authorList>
    </citation>
    <scope>NUCLEOTIDE SEQUENCE [LARGE SCALE GENOMIC DNA]</scope>
    <source>
        <strain evidence="11">LMG 24016</strain>
    </source>
</reference>
<evidence type="ECO:0000313" key="11">
    <source>
        <dbReference type="Proteomes" id="UP000243606"/>
    </source>
</evidence>
<dbReference type="RefSeq" id="WP_090240082.1">
    <property type="nucleotide sequence ID" value="NZ_FOQL01000001.1"/>
</dbReference>
<evidence type="ECO:0000256" key="6">
    <source>
        <dbReference type="ARBA" id="ARBA00023263"/>
    </source>
</evidence>
<evidence type="ECO:0000256" key="1">
    <source>
        <dbReference type="ARBA" id="ARBA00004561"/>
    </source>
</evidence>
<evidence type="ECO:0000256" key="2">
    <source>
        <dbReference type="ARBA" id="ARBA00008387"/>
    </source>
</evidence>
<dbReference type="SUPFAM" id="SSF50998">
    <property type="entry name" value="Quinoprotein alcohol dehydrogenase-like"/>
    <property type="match status" value="1"/>
</dbReference>
<feature type="signal peptide" evidence="8">
    <location>
        <begin position="1"/>
        <end position="29"/>
    </location>
</feature>
<dbReference type="InterPro" id="IPR008707">
    <property type="entry name" value="B-propeller_PilY1"/>
</dbReference>
<dbReference type="OrthoDB" id="7156875at2"/>
<comment type="subcellular location">
    <subcellularLocation>
        <location evidence="1">Fimbrium</location>
    </subcellularLocation>
</comment>
<evidence type="ECO:0000259" key="9">
    <source>
        <dbReference type="Pfam" id="PF05567"/>
    </source>
</evidence>
<feature type="region of interest" description="Disordered" evidence="7">
    <location>
        <begin position="700"/>
        <end position="719"/>
    </location>
</feature>
<evidence type="ECO:0000256" key="4">
    <source>
        <dbReference type="ARBA" id="ARBA00022723"/>
    </source>
</evidence>
<feature type="domain" description="PilY1 beta-propeller" evidence="9">
    <location>
        <begin position="744"/>
        <end position="1114"/>
    </location>
</feature>
<protein>
    <submittedName>
        <fullName evidence="10">Type IV pilus assembly protein PilY1</fullName>
    </submittedName>
</protein>
<keyword evidence="6" id="KW-0281">Fimbrium</keyword>